<evidence type="ECO:0000313" key="1">
    <source>
        <dbReference type="EMBL" id="VAX02400.1"/>
    </source>
</evidence>
<dbReference type="AlphaFoldDB" id="A0A3B1AVY0"/>
<reference evidence="1" key="1">
    <citation type="submission" date="2018-06" db="EMBL/GenBank/DDBJ databases">
        <authorList>
            <person name="Zhirakovskaya E."/>
        </authorList>
    </citation>
    <scope>NUCLEOTIDE SEQUENCE</scope>
</reference>
<organism evidence="1">
    <name type="scientific">hydrothermal vent metagenome</name>
    <dbReference type="NCBI Taxonomy" id="652676"/>
    <lineage>
        <taxon>unclassified sequences</taxon>
        <taxon>metagenomes</taxon>
        <taxon>ecological metagenomes</taxon>
    </lineage>
</organism>
<gene>
    <name evidence="1" type="ORF">MNBD_GAMMA20-1748</name>
</gene>
<evidence type="ECO:0008006" key="2">
    <source>
        <dbReference type="Google" id="ProtNLM"/>
    </source>
</evidence>
<protein>
    <recommendedName>
        <fullName evidence="2">Bacterial OB-fold domain-containing protein</fullName>
    </recommendedName>
</protein>
<proteinExistence type="predicted"/>
<sequence length="120" mass="12632">MKPIMLALTLCLSALIATGAMAAATKTVEAVNKEFSSLKGQQVTVSGKIVKVNNGIMGRNFIHIQDGTGGQNSNNLIVTSKQTAKVGDQVTITGTVALDTDFGMGYMYPLLVEQATIQAR</sequence>
<accession>A0A3B1AVY0</accession>
<dbReference type="EMBL" id="UOFU01000269">
    <property type="protein sequence ID" value="VAX02400.1"/>
    <property type="molecule type" value="Genomic_DNA"/>
</dbReference>
<name>A0A3B1AVY0_9ZZZZ</name>